<keyword evidence="3" id="KW-1185">Reference proteome</keyword>
<evidence type="ECO:0000313" key="2">
    <source>
        <dbReference type="EMBL" id="MFC5661104.1"/>
    </source>
</evidence>
<protein>
    <submittedName>
        <fullName evidence="2">Uncharacterized protein</fullName>
    </submittedName>
</protein>
<proteinExistence type="predicted"/>
<reference evidence="3" key="1">
    <citation type="journal article" date="2019" name="Int. J. Syst. Evol. Microbiol.">
        <title>The Global Catalogue of Microorganisms (GCM) 10K type strain sequencing project: providing services to taxonomists for standard genome sequencing and annotation.</title>
        <authorList>
            <consortium name="The Broad Institute Genomics Platform"/>
            <consortium name="The Broad Institute Genome Sequencing Center for Infectious Disease"/>
            <person name="Wu L."/>
            <person name="Ma J."/>
        </authorList>
    </citation>
    <scope>NUCLEOTIDE SEQUENCE [LARGE SCALE GENOMIC DNA]</scope>
    <source>
        <strain evidence="3">KCTC 5701</strain>
    </source>
</reference>
<accession>A0ABW0WW22</accession>
<organism evidence="2 3">
    <name type="scientific">Streptomyces nogalater</name>
    <dbReference type="NCBI Taxonomy" id="38314"/>
    <lineage>
        <taxon>Bacteria</taxon>
        <taxon>Bacillati</taxon>
        <taxon>Actinomycetota</taxon>
        <taxon>Actinomycetes</taxon>
        <taxon>Kitasatosporales</taxon>
        <taxon>Streptomycetaceae</taxon>
        <taxon>Streptomyces</taxon>
    </lineage>
</organism>
<feature type="compositionally biased region" description="Basic residues" evidence="1">
    <location>
        <begin position="39"/>
        <end position="51"/>
    </location>
</feature>
<sequence>MAGQDPTAGETGTGRPYPARTYGWYPGGKDDRTPSTRRWAGRRRPRTPGCR</sequence>
<gene>
    <name evidence="2" type="ORF">ACFP3J_37345</name>
</gene>
<dbReference type="RefSeq" id="WP_344345299.1">
    <property type="nucleotide sequence ID" value="NZ_BAAASM010000001.1"/>
</dbReference>
<dbReference type="EMBL" id="JBHSOE010000141">
    <property type="protein sequence ID" value="MFC5661104.1"/>
    <property type="molecule type" value="Genomic_DNA"/>
</dbReference>
<evidence type="ECO:0000313" key="3">
    <source>
        <dbReference type="Proteomes" id="UP001596065"/>
    </source>
</evidence>
<name>A0ABW0WW22_STRNO</name>
<evidence type="ECO:0000256" key="1">
    <source>
        <dbReference type="SAM" id="MobiDB-lite"/>
    </source>
</evidence>
<dbReference type="Proteomes" id="UP001596065">
    <property type="component" value="Unassembled WGS sequence"/>
</dbReference>
<feature type="region of interest" description="Disordered" evidence="1">
    <location>
        <begin position="1"/>
        <end position="51"/>
    </location>
</feature>
<comment type="caution">
    <text evidence="2">The sequence shown here is derived from an EMBL/GenBank/DDBJ whole genome shotgun (WGS) entry which is preliminary data.</text>
</comment>